<dbReference type="InterPro" id="IPR002509">
    <property type="entry name" value="NODB_dom"/>
</dbReference>
<dbReference type="PANTHER" id="PTHR45985">
    <property type="match status" value="1"/>
</dbReference>
<feature type="signal peptide" evidence="2">
    <location>
        <begin position="1"/>
        <end position="28"/>
    </location>
</feature>
<dbReference type="InterPro" id="IPR011330">
    <property type="entry name" value="Glyco_hydro/deAcase_b/a-brl"/>
</dbReference>
<evidence type="ECO:0000313" key="4">
    <source>
        <dbReference type="EMBL" id="OAJ43465.1"/>
    </source>
</evidence>
<dbReference type="CDD" id="cd10919">
    <property type="entry name" value="CE4_CDA_like"/>
    <property type="match status" value="1"/>
</dbReference>
<dbReference type="GO" id="GO:0005975">
    <property type="term" value="P:carbohydrate metabolic process"/>
    <property type="evidence" value="ECO:0007669"/>
    <property type="project" value="InterPro"/>
</dbReference>
<dbReference type="GO" id="GO:0016810">
    <property type="term" value="F:hydrolase activity, acting on carbon-nitrogen (but not peptide) bonds"/>
    <property type="evidence" value="ECO:0007669"/>
    <property type="project" value="InterPro"/>
</dbReference>
<proteinExistence type="predicted"/>
<dbReference type="InterPro" id="IPR052740">
    <property type="entry name" value="CE4"/>
</dbReference>
<evidence type="ECO:0000313" key="5">
    <source>
        <dbReference type="Proteomes" id="UP000077115"/>
    </source>
</evidence>
<evidence type="ECO:0000256" key="2">
    <source>
        <dbReference type="SAM" id="SignalP"/>
    </source>
</evidence>
<organism evidence="4 5">
    <name type="scientific">Batrachochytrium dendrobatidis (strain JEL423)</name>
    <dbReference type="NCBI Taxonomy" id="403673"/>
    <lineage>
        <taxon>Eukaryota</taxon>
        <taxon>Fungi</taxon>
        <taxon>Fungi incertae sedis</taxon>
        <taxon>Chytridiomycota</taxon>
        <taxon>Chytridiomycota incertae sedis</taxon>
        <taxon>Chytridiomycetes</taxon>
        <taxon>Rhizophydiales</taxon>
        <taxon>Rhizophydiales incertae sedis</taxon>
        <taxon>Batrachochytrium</taxon>
    </lineage>
</organism>
<sequence length="535" mass="57222">MISFWSLRHTIAIACIAALQLSDPFVLAQEGAGVSGPTTVTTGYSCDPAKCKLPACYCPSTKPPGGLDPKNIPQLITLSKCCCGQIETWQSAGRRNEFSLVFVCSLMNAPMRSVCIAFDDSINEVILPQILNYTSDYTNPNGCPLAATFFISTQNISQNGHFNGHVNRMYSSGHEIATHTINHVGDPPLGEMSGAVQAVSAFGGVPLSKLVGFRTPFLLYSRNTYANLITAGTFKYDSSMPMNYGAIPAWPYTLDNGPYTQCSGGTCVAPFNFPGLWEIPMYMLLNADGTENAAMDPDPLPKATPGPMPASDIFDLLKTNFNNRYTSTRLPLGIYLHAAVAVTQPNYITGVRMFMDWIRSSGHNDVYWVSNQQLLAWMQNPTDIAGSVTNPALDCLMPAVNPSNAEVCDGIDNNGNGQIDEGLTESCYYPALQASFTSCFGCPTTIPNVTNPVPFTGPRTRKSIPSAGCPNGGTWNPISGTCVNLARQAKVIPKNSTGSGSSAKGAGNSADSPSQWRVVSLIVTLATLFFVGMAV</sequence>
<gene>
    <name evidence="4" type="ORF">BDEG_26824</name>
</gene>
<dbReference type="PANTHER" id="PTHR45985:SF3">
    <property type="entry name" value="CHITIN DEACETYLASE-LIKE 4"/>
    <property type="match status" value="1"/>
</dbReference>
<dbReference type="VEuPathDB" id="FungiDB:BDEG_26824"/>
<feature type="compositionally biased region" description="Low complexity" evidence="1">
    <location>
        <begin position="496"/>
        <end position="512"/>
    </location>
</feature>
<evidence type="ECO:0000259" key="3">
    <source>
        <dbReference type="Pfam" id="PF01522"/>
    </source>
</evidence>
<dbReference type="Pfam" id="PF11617">
    <property type="entry name" value="Cu-binding_MopE"/>
    <property type="match status" value="1"/>
</dbReference>
<dbReference type="EMBL" id="DS022310">
    <property type="protein sequence ID" value="OAJ43465.1"/>
    <property type="molecule type" value="Genomic_DNA"/>
</dbReference>
<protein>
    <recommendedName>
        <fullName evidence="3">NodB homology domain-containing protein</fullName>
    </recommendedName>
</protein>
<dbReference type="OrthoDB" id="504708at2759"/>
<dbReference type="AlphaFoldDB" id="A0A177WUX6"/>
<dbReference type="Gene3D" id="3.20.20.370">
    <property type="entry name" value="Glycoside hydrolase/deacetylase"/>
    <property type="match status" value="1"/>
</dbReference>
<feature type="domain" description="NodB homology" evidence="3">
    <location>
        <begin position="110"/>
        <end position="185"/>
    </location>
</feature>
<dbReference type="eggNOG" id="ENOG502QW08">
    <property type="taxonomic scope" value="Eukaryota"/>
</dbReference>
<dbReference type="STRING" id="403673.A0A177WUX6"/>
<keyword evidence="2" id="KW-0732">Signal</keyword>
<evidence type="ECO:0000256" key="1">
    <source>
        <dbReference type="SAM" id="MobiDB-lite"/>
    </source>
</evidence>
<dbReference type="Pfam" id="PF01522">
    <property type="entry name" value="Polysacc_deac_1"/>
    <property type="match status" value="1"/>
</dbReference>
<accession>A0A177WUX6</accession>
<dbReference type="SUPFAM" id="SSF88713">
    <property type="entry name" value="Glycoside hydrolase/deacetylase"/>
    <property type="match status" value="1"/>
</dbReference>
<feature type="chain" id="PRO_5008077915" description="NodB homology domain-containing protein" evidence="2">
    <location>
        <begin position="29"/>
        <end position="535"/>
    </location>
</feature>
<dbReference type="Proteomes" id="UP000077115">
    <property type="component" value="Unassembled WGS sequence"/>
</dbReference>
<reference evidence="4 5" key="1">
    <citation type="submission" date="2006-10" db="EMBL/GenBank/DDBJ databases">
        <title>The Genome Sequence of Batrachochytrium dendrobatidis JEL423.</title>
        <authorList>
            <consortium name="The Broad Institute Genome Sequencing Platform"/>
            <person name="Birren B."/>
            <person name="Lander E."/>
            <person name="Galagan J."/>
            <person name="Cuomo C."/>
            <person name="Devon K."/>
            <person name="Jaffe D."/>
            <person name="Butler J."/>
            <person name="Alvarez P."/>
            <person name="Gnerre S."/>
            <person name="Grabherr M."/>
            <person name="Kleber M."/>
            <person name="Mauceli E."/>
            <person name="Brockman W."/>
            <person name="Young S."/>
            <person name="LaButti K."/>
            <person name="Sykes S."/>
            <person name="DeCaprio D."/>
            <person name="Crawford M."/>
            <person name="Koehrsen M."/>
            <person name="Engels R."/>
            <person name="Montgomery P."/>
            <person name="Pearson M."/>
            <person name="Howarth C."/>
            <person name="Larson L."/>
            <person name="White J."/>
            <person name="O'Leary S."/>
            <person name="Kodira C."/>
            <person name="Zeng Q."/>
            <person name="Yandava C."/>
            <person name="Alvarado L."/>
            <person name="Longcore J."/>
            <person name="James T."/>
        </authorList>
    </citation>
    <scope>NUCLEOTIDE SEQUENCE [LARGE SCALE GENOMIC DNA]</scope>
    <source>
        <strain evidence="4 5">JEL423</strain>
    </source>
</reference>
<feature type="region of interest" description="Disordered" evidence="1">
    <location>
        <begin position="493"/>
        <end position="512"/>
    </location>
</feature>
<name>A0A177WUX6_BATDL</name>
<reference evidence="4 5" key="2">
    <citation type="submission" date="2016-05" db="EMBL/GenBank/DDBJ databases">
        <title>Lineage-specific infection strategies underlie the spectrum of fungal disease in amphibians.</title>
        <authorList>
            <person name="Cuomo C.A."/>
            <person name="Farrer R.A."/>
            <person name="James T."/>
            <person name="Longcore J."/>
            <person name="Birren B."/>
        </authorList>
    </citation>
    <scope>NUCLEOTIDE SEQUENCE [LARGE SCALE GENOMIC DNA]</scope>
    <source>
        <strain evidence="4 5">JEL423</strain>
    </source>
</reference>
<dbReference type="InterPro" id="IPR021655">
    <property type="entry name" value="Put_metal-bd"/>
</dbReference>